<keyword evidence="2" id="KW-1185">Reference proteome</keyword>
<dbReference type="EMBL" id="JAHEPS010000004">
    <property type="protein sequence ID" value="MBT1445212.1"/>
    <property type="molecule type" value="Genomic_DNA"/>
</dbReference>
<evidence type="ECO:0000313" key="2">
    <source>
        <dbReference type="Proteomes" id="UP001195903"/>
    </source>
</evidence>
<dbReference type="Proteomes" id="UP001195903">
    <property type="component" value="Unassembled WGS sequence"/>
</dbReference>
<evidence type="ECO:0008006" key="3">
    <source>
        <dbReference type="Google" id="ProtNLM"/>
    </source>
</evidence>
<evidence type="ECO:0000313" key="1">
    <source>
        <dbReference type="EMBL" id="MBT1445212.1"/>
    </source>
</evidence>
<proteinExistence type="predicted"/>
<organism evidence="1 2">
    <name type="scientific">Shewanella jiangmenensis</name>
    <dbReference type="NCBI Taxonomy" id="2837387"/>
    <lineage>
        <taxon>Bacteria</taxon>
        <taxon>Pseudomonadati</taxon>
        <taxon>Pseudomonadota</taxon>
        <taxon>Gammaproteobacteria</taxon>
        <taxon>Alteromonadales</taxon>
        <taxon>Shewanellaceae</taxon>
        <taxon>Shewanella</taxon>
    </lineage>
</organism>
<reference evidence="1 2" key="1">
    <citation type="submission" date="2021-05" db="EMBL/GenBank/DDBJ databases">
        <title>Shewanella sp. JM162201.</title>
        <authorList>
            <person name="Xu S."/>
            <person name="Li A."/>
        </authorList>
    </citation>
    <scope>NUCLEOTIDE SEQUENCE [LARGE SCALE GENOMIC DNA]</scope>
    <source>
        <strain evidence="1 2">JM162201</strain>
    </source>
</reference>
<protein>
    <recommendedName>
        <fullName evidence="3">CopL family metal-binding regulatory protein</fullName>
    </recommendedName>
</protein>
<name>A0ABS5V426_9GAMM</name>
<gene>
    <name evidence="1" type="ORF">KJI95_11840</name>
</gene>
<sequence>MLNSVCPWFEVLMSNLLKKPLLVLFTLLALVGQALVSNGHAMVMQDDMASMMDSSAMACHGEMAAQSHCCEDGSMSMLPDQDSPSCCNGGGFCAGDCSHCLTISVSVSLPIAAHWPVSFIPEAAQALPLPHFHSIAPSAAFKPPKA</sequence>
<comment type="caution">
    <text evidence="1">The sequence shown here is derived from an EMBL/GenBank/DDBJ whole genome shotgun (WGS) entry which is preliminary data.</text>
</comment>
<accession>A0ABS5V426</accession>